<evidence type="ECO:0000259" key="7">
    <source>
        <dbReference type="Pfam" id="PF05425"/>
    </source>
</evidence>
<keyword evidence="5 6" id="KW-0472">Membrane</keyword>
<keyword evidence="3 6" id="KW-0812">Transmembrane</keyword>
<comment type="subcellular location">
    <subcellularLocation>
        <location evidence="6">Cell inner membrane</location>
        <topology evidence="6">Multi-pass membrane protein</topology>
    </subcellularLocation>
    <subcellularLocation>
        <location evidence="1">Cell membrane</location>
        <topology evidence="1">Multi-pass membrane protein</topology>
    </subcellularLocation>
</comment>
<dbReference type="InterPro" id="IPR032694">
    <property type="entry name" value="CopC/D"/>
</dbReference>
<evidence type="ECO:0000256" key="1">
    <source>
        <dbReference type="ARBA" id="ARBA00004651"/>
    </source>
</evidence>
<name>A0ABS9DB11_9ALTE</name>
<comment type="similarity">
    <text evidence="6">Belongs to the CopD family.</text>
</comment>
<comment type="caution">
    <text evidence="8">The sequence shown here is derived from an EMBL/GenBank/DDBJ whole genome shotgun (WGS) entry which is preliminary data.</text>
</comment>
<dbReference type="Proteomes" id="UP001521137">
    <property type="component" value="Unassembled WGS sequence"/>
</dbReference>
<keyword evidence="6" id="KW-0997">Cell inner membrane</keyword>
<dbReference type="PANTHER" id="PTHR34820:SF4">
    <property type="entry name" value="INNER MEMBRANE PROTEIN YEBZ"/>
    <property type="match status" value="1"/>
</dbReference>
<evidence type="ECO:0000256" key="6">
    <source>
        <dbReference type="RuleBase" id="RU369037"/>
    </source>
</evidence>
<feature type="transmembrane region" description="Helical" evidence="6">
    <location>
        <begin position="199"/>
        <end position="223"/>
    </location>
</feature>
<evidence type="ECO:0000313" key="8">
    <source>
        <dbReference type="EMBL" id="MCF2948821.1"/>
    </source>
</evidence>
<protein>
    <recommendedName>
        <fullName evidence="6">Copper resistance protein D</fullName>
    </recommendedName>
</protein>
<keyword evidence="4 6" id="KW-1133">Transmembrane helix</keyword>
<feature type="transmembrane region" description="Helical" evidence="6">
    <location>
        <begin position="99"/>
        <end position="116"/>
    </location>
</feature>
<proteinExistence type="inferred from homology"/>
<evidence type="ECO:0000256" key="3">
    <source>
        <dbReference type="ARBA" id="ARBA00022692"/>
    </source>
</evidence>
<feature type="transmembrane region" description="Helical" evidence="6">
    <location>
        <begin position="159"/>
        <end position="178"/>
    </location>
</feature>
<sequence length="298" mass="32714">MEMYIWNAIIVLSKILFYVGFACIAGYTFWGGSYSGNTMKTEDKRSFSQITFMTALIAFIANTVWFFANTGAIAEEGIGGVLDLDMIIIMWDSSIGDTAIWRSIGLIGAIMLVVFSSPMTVRNRSLNVLQLLLVICLLVFSYSYTLVGHVSEMGVFEKGLLMVHVIVMAWWFGALYPLKKACDMLELEKLYQIMERFGKQASVMVSLLLIAGLLLVIQLVGGIEALLTSNYGQTILVKLLLVTSILTIAATHKLKLVPQLKSNDGRKALSKSISIEMFVAIAILSVTAVLTSIVGPVN</sequence>
<keyword evidence="6" id="KW-0186">Copper</keyword>
<feature type="transmembrane region" description="Helical" evidence="6">
    <location>
        <begin position="128"/>
        <end position="147"/>
    </location>
</feature>
<dbReference type="EMBL" id="JAKGAS010000006">
    <property type="protein sequence ID" value="MCF2948821.1"/>
    <property type="molecule type" value="Genomic_DNA"/>
</dbReference>
<evidence type="ECO:0000256" key="5">
    <source>
        <dbReference type="ARBA" id="ARBA00023136"/>
    </source>
</evidence>
<feature type="transmembrane region" description="Helical" evidence="6">
    <location>
        <begin position="50"/>
        <end position="68"/>
    </location>
</feature>
<organism evidence="8 9">
    <name type="scientific">Paraglaciecola algarum</name>
    <dbReference type="NCBI Taxonomy" id="3050085"/>
    <lineage>
        <taxon>Bacteria</taxon>
        <taxon>Pseudomonadati</taxon>
        <taxon>Pseudomonadota</taxon>
        <taxon>Gammaproteobacteria</taxon>
        <taxon>Alteromonadales</taxon>
        <taxon>Alteromonadaceae</taxon>
        <taxon>Paraglaciecola</taxon>
    </lineage>
</organism>
<feature type="transmembrane region" description="Helical" evidence="6">
    <location>
        <begin position="235"/>
        <end position="254"/>
    </location>
</feature>
<dbReference type="InterPro" id="IPR008457">
    <property type="entry name" value="Cu-R_CopD_dom"/>
</dbReference>
<evidence type="ECO:0000256" key="4">
    <source>
        <dbReference type="ARBA" id="ARBA00022989"/>
    </source>
</evidence>
<keyword evidence="9" id="KW-1185">Reference proteome</keyword>
<dbReference type="RefSeq" id="WP_035016405.1">
    <property type="nucleotide sequence ID" value="NZ_JAKGAS010000006.1"/>
</dbReference>
<feature type="domain" description="Copper resistance protein D" evidence="7">
    <location>
        <begin position="192"/>
        <end position="290"/>
    </location>
</feature>
<feature type="transmembrane region" description="Helical" evidence="6">
    <location>
        <begin position="275"/>
        <end position="295"/>
    </location>
</feature>
<gene>
    <name evidence="8" type="ORF">L0668_11935</name>
</gene>
<dbReference type="PANTHER" id="PTHR34820">
    <property type="entry name" value="INNER MEMBRANE PROTEIN YEBZ"/>
    <property type="match status" value="1"/>
</dbReference>
<feature type="transmembrane region" description="Helical" evidence="6">
    <location>
        <begin position="6"/>
        <end position="30"/>
    </location>
</feature>
<keyword evidence="2 6" id="KW-1003">Cell membrane</keyword>
<accession>A0ABS9DB11</accession>
<comment type="function">
    <text evidence="6">Involved in copper resistance.</text>
</comment>
<evidence type="ECO:0000313" key="9">
    <source>
        <dbReference type="Proteomes" id="UP001521137"/>
    </source>
</evidence>
<evidence type="ECO:0000256" key="2">
    <source>
        <dbReference type="ARBA" id="ARBA00022475"/>
    </source>
</evidence>
<reference evidence="8 9" key="1">
    <citation type="submission" date="2022-01" db="EMBL/GenBank/DDBJ databases">
        <title>Paraglaciecola sp. G1-23.</title>
        <authorList>
            <person name="Jin M.S."/>
            <person name="Han D.M."/>
            <person name="Kim H.M."/>
            <person name="Jeon C.O."/>
        </authorList>
    </citation>
    <scope>NUCLEOTIDE SEQUENCE [LARGE SCALE GENOMIC DNA]</scope>
    <source>
        <strain evidence="8 9">G1-23</strain>
    </source>
</reference>
<dbReference type="Pfam" id="PF05425">
    <property type="entry name" value="CopD"/>
    <property type="match status" value="1"/>
</dbReference>